<accession>F9VS13</accession>
<name>F9VS13_9ACTN</name>
<dbReference type="AlphaFoldDB" id="F9VS13"/>
<dbReference type="Proteomes" id="UP000003558">
    <property type="component" value="Unassembled WGS sequence"/>
</dbReference>
<reference evidence="1 2" key="1">
    <citation type="submission" date="2011-05" db="EMBL/GenBank/DDBJ databases">
        <title>Whole genome shotgun sequence of Gordonia alkanivorans NBRC 16433.</title>
        <authorList>
            <person name="Hosoyama A."/>
            <person name="Nakamura S."/>
            <person name="Takarada H."/>
            <person name="Tsuchikane K."/>
            <person name="Yamazaki S."/>
            <person name="Fujita N."/>
        </authorList>
    </citation>
    <scope>NUCLEOTIDE SEQUENCE [LARGE SCALE GENOMIC DNA]</scope>
    <source>
        <strain evidence="1 2">NBRC 16433</strain>
    </source>
</reference>
<dbReference type="eggNOG" id="ENOG5033T8H">
    <property type="taxonomic scope" value="Bacteria"/>
</dbReference>
<evidence type="ECO:0000313" key="1">
    <source>
        <dbReference type="EMBL" id="GAA11402.1"/>
    </source>
</evidence>
<dbReference type="EMBL" id="BACI01000029">
    <property type="protein sequence ID" value="GAA11402.1"/>
    <property type="molecule type" value="Genomic_DNA"/>
</dbReference>
<protein>
    <submittedName>
        <fullName evidence="1">Uncharacterized protein</fullName>
    </submittedName>
</protein>
<comment type="caution">
    <text evidence="1">The sequence shown here is derived from an EMBL/GenBank/DDBJ whole genome shotgun (WGS) entry which is preliminary data.</text>
</comment>
<evidence type="ECO:0000313" key="2">
    <source>
        <dbReference type="Proteomes" id="UP000003558"/>
    </source>
</evidence>
<organism evidence="1 2">
    <name type="scientific">Gordonia alkanivorans NBRC 16433</name>
    <dbReference type="NCBI Taxonomy" id="1027371"/>
    <lineage>
        <taxon>Bacteria</taxon>
        <taxon>Bacillati</taxon>
        <taxon>Actinomycetota</taxon>
        <taxon>Actinomycetes</taxon>
        <taxon>Mycobacteriales</taxon>
        <taxon>Gordoniaceae</taxon>
        <taxon>Gordonia</taxon>
    </lineage>
</organism>
<gene>
    <name evidence="1" type="ORF">GOALK_029_00570</name>
</gene>
<sequence length="531" mass="59713">MLAEAGTEWAAQLATKVGVTHRLVPPRSMTQLIREAFEACSEVDGSGVRDIEIVDVLELVMSITSEHAGEQNPLDMLANPDPAEYRAQIAAIEAYTSDETVVAVRQHALNDMANLLSNEPVKIELIKASTYDLWFQPWPDRVTDPRIGSNPAEAFELANKVPLLDVMLVGQIVSERIVAGQFEFDRADLVRSGATEVAVEFVFNNMAYKPTQFKRRLRDDRAQGSVTNQRYVFTERPFLRRGRETVFALRYQWIVDRFFGAQLYWQTFFSFGPVAPRSLSETFSQAMNYAFERRAGDILEKIASYSSKISRLVSETEMQAEWSGAGRTPSVCDFMLVAGRACIILDATNHHLSAGLAQGLADLSTYNEDMDSAFVSTKFKQIVSTAKLARERLSFGIEDNPVFYPYVVVPDNGISSITSVQLDWRTRAAPFEELRGSIRPPVPLRMSDLAIFEGLGELYSTHTRDIADLLGGWTNQPTPVPVSLREFLDIVSLPAPIPQRMLRDNDALNRLIWQRRDELRARQSSDQIDDE</sequence>
<proteinExistence type="predicted"/>